<comment type="caution">
    <text evidence="2">The sequence shown here is derived from an EMBL/GenBank/DDBJ whole genome shotgun (WGS) entry which is preliminary data.</text>
</comment>
<evidence type="ECO:0000313" key="2">
    <source>
        <dbReference type="EMBL" id="MBW0133804.1"/>
    </source>
</evidence>
<dbReference type="RefSeq" id="WP_218606295.1">
    <property type="nucleotide sequence ID" value="NZ_JADQDJ010000573.1"/>
</dbReference>
<keyword evidence="1" id="KW-0812">Transmembrane</keyword>
<accession>A0ABS6UNL5</accession>
<evidence type="ECO:0008006" key="4">
    <source>
        <dbReference type="Google" id="ProtNLM"/>
    </source>
</evidence>
<feature type="transmembrane region" description="Helical" evidence="1">
    <location>
        <begin position="57"/>
        <end position="78"/>
    </location>
</feature>
<proteinExistence type="predicted"/>
<feature type="transmembrane region" description="Helical" evidence="1">
    <location>
        <begin position="16"/>
        <end position="37"/>
    </location>
</feature>
<feature type="transmembrane region" description="Helical" evidence="1">
    <location>
        <begin position="85"/>
        <end position="107"/>
    </location>
</feature>
<dbReference type="EMBL" id="JADQDK010000001">
    <property type="protein sequence ID" value="MBW0133804.1"/>
    <property type="molecule type" value="Genomic_DNA"/>
</dbReference>
<keyword evidence="1" id="KW-1133">Transmembrane helix</keyword>
<sequence length="144" mass="15197">MSTLTTAPARPRRRNWPVVAIELFVAAGAVYGGVGLARGNTIGMLDEWLEGTPFTSWFVPGILLLLVVAVPMATAAVLELLRSPWAAAASITAGAAQIAWIGAQLAIMQRYNVQQPIILACGLAVVLLAVATCRHRPVLPSDGR</sequence>
<evidence type="ECO:0000256" key="1">
    <source>
        <dbReference type="SAM" id="Phobius"/>
    </source>
</evidence>
<reference evidence="2 3" key="1">
    <citation type="submission" date="2020-11" db="EMBL/GenBank/DDBJ databases">
        <title>Pseudonocardia abyssalis sp. nov. and Pseudonocardia oceani sp. nov., description and phylogenomic analysis of two novel actinomycetes isolated from the deep Southern Ocean.</title>
        <authorList>
            <person name="Parra J."/>
        </authorList>
    </citation>
    <scope>NUCLEOTIDE SEQUENCE [LARGE SCALE GENOMIC DNA]</scope>
    <source>
        <strain evidence="2 3">KRD-168</strain>
    </source>
</reference>
<organism evidence="2 3">
    <name type="scientific">Pseudonocardia abyssalis</name>
    <dbReference type="NCBI Taxonomy" id="2792008"/>
    <lineage>
        <taxon>Bacteria</taxon>
        <taxon>Bacillati</taxon>
        <taxon>Actinomycetota</taxon>
        <taxon>Actinomycetes</taxon>
        <taxon>Pseudonocardiales</taxon>
        <taxon>Pseudonocardiaceae</taxon>
        <taxon>Pseudonocardia</taxon>
    </lineage>
</organism>
<keyword evidence="3" id="KW-1185">Reference proteome</keyword>
<keyword evidence="1" id="KW-0472">Membrane</keyword>
<gene>
    <name evidence="2" type="ORF">I4I81_06005</name>
</gene>
<evidence type="ECO:0000313" key="3">
    <source>
        <dbReference type="Proteomes" id="UP000694287"/>
    </source>
</evidence>
<dbReference type="Proteomes" id="UP000694287">
    <property type="component" value="Unassembled WGS sequence"/>
</dbReference>
<feature type="transmembrane region" description="Helical" evidence="1">
    <location>
        <begin position="113"/>
        <end position="131"/>
    </location>
</feature>
<protein>
    <recommendedName>
        <fullName evidence="4">DoxX family protein</fullName>
    </recommendedName>
</protein>
<name>A0ABS6UNL5_9PSEU</name>